<sequence>MADRGPAPELAAERLTERIYATITMLAVLVGLSFAPAVSPGEAAATIAITALGLWLASLVAEVQAHKTVHGEPLDHTGLRSTLYVSSPLLLSAAGPLLMTGLAALGALGLVAALRVSIVLDVFSLFLWGFLGGRRMGNGPLVATLAGTADLVIGLAVVFVKSLAGH</sequence>
<keyword evidence="1" id="KW-1133">Transmembrane helix</keyword>
<protein>
    <submittedName>
        <fullName evidence="2">Uncharacterized protein</fullName>
    </submittedName>
</protein>
<reference evidence="2 3" key="1">
    <citation type="submission" date="2019-10" db="EMBL/GenBank/DDBJ databases">
        <title>Actinomadura rubteroloni sp. nov. and Actinomadura macrotermitis sp. nov., isolated from the gut of fungus growing-termite Macrotermes natalensis.</title>
        <authorList>
            <person name="Benndorf R."/>
            <person name="Martin K."/>
            <person name="Kuefner M."/>
            <person name="De Beer W."/>
            <person name="Kaster A.-K."/>
            <person name="Vollmers J."/>
            <person name="Poulsen M."/>
            <person name="Beemelmanns C."/>
        </authorList>
    </citation>
    <scope>NUCLEOTIDE SEQUENCE [LARGE SCALE GENOMIC DNA]</scope>
    <source>
        <strain evidence="2 3">RB68</strain>
    </source>
</reference>
<feature type="transmembrane region" description="Helical" evidence="1">
    <location>
        <begin position="140"/>
        <end position="160"/>
    </location>
</feature>
<keyword evidence="3" id="KW-1185">Reference proteome</keyword>
<dbReference type="AlphaFoldDB" id="A0A7K0C841"/>
<keyword evidence="1" id="KW-0812">Transmembrane</keyword>
<gene>
    <name evidence="2" type="ORF">ACRB68_77700</name>
</gene>
<feature type="transmembrane region" description="Helical" evidence="1">
    <location>
        <begin position="43"/>
        <end position="61"/>
    </location>
</feature>
<feature type="transmembrane region" description="Helical" evidence="1">
    <location>
        <begin position="105"/>
        <end position="128"/>
    </location>
</feature>
<evidence type="ECO:0000313" key="3">
    <source>
        <dbReference type="Proteomes" id="UP000487268"/>
    </source>
</evidence>
<organism evidence="2 3">
    <name type="scientific">Actinomadura macrotermitis</name>
    <dbReference type="NCBI Taxonomy" id="2585200"/>
    <lineage>
        <taxon>Bacteria</taxon>
        <taxon>Bacillati</taxon>
        <taxon>Actinomycetota</taxon>
        <taxon>Actinomycetes</taxon>
        <taxon>Streptosporangiales</taxon>
        <taxon>Thermomonosporaceae</taxon>
        <taxon>Actinomadura</taxon>
    </lineage>
</organism>
<accession>A0A7K0C841</accession>
<keyword evidence="1" id="KW-0472">Membrane</keyword>
<evidence type="ECO:0000313" key="2">
    <source>
        <dbReference type="EMBL" id="MQY09641.1"/>
    </source>
</evidence>
<dbReference type="Proteomes" id="UP000487268">
    <property type="component" value="Unassembled WGS sequence"/>
</dbReference>
<feature type="transmembrane region" description="Helical" evidence="1">
    <location>
        <begin position="19"/>
        <end position="37"/>
    </location>
</feature>
<proteinExistence type="predicted"/>
<dbReference type="RefSeq" id="WP_235960960.1">
    <property type="nucleotide sequence ID" value="NZ_WEGH01000007.1"/>
</dbReference>
<comment type="caution">
    <text evidence="2">The sequence shown here is derived from an EMBL/GenBank/DDBJ whole genome shotgun (WGS) entry which is preliminary data.</text>
</comment>
<name>A0A7K0C841_9ACTN</name>
<dbReference type="EMBL" id="WEGH01000007">
    <property type="protein sequence ID" value="MQY09641.1"/>
    <property type="molecule type" value="Genomic_DNA"/>
</dbReference>
<feature type="transmembrane region" description="Helical" evidence="1">
    <location>
        <begin position="82"/>
        <end position="99"/>
    </location>
</feature>
<evidence type="ECO:0000256" key="1">
    <source>
        <dbReference type="SAM" id="Phobius"/>
    </source>
</evidence>